<evidence type="ECO:0000313" key="6">
    <source>
        <dbReference type="Proteomes" id="UP000236544"/>
    </source>
</evidence>
<accession>A0A0P1KVM6</accession>
<evidence type="ECO:0000256" key="1">
    <source>
        <dbReference type="ARBA" id="ARBA00004316"/>
    </source>
</evidence>
<dbReference type="Gene3D" id="3.30.1140.40">
    <property type="entry name" value="Tctex-1"/>
    <property type="match status" value="1"/>
</dbReference>
<dbReference type="GO" id="GO:0042995">
    <property type="term" value="C:cell projection"/>
    <property type="evidence" value="ECO:0007669"/>
    <property type="project" value="UniProtKB-SubCell"/>
</dbReference>
<dbReference type="CDD" id="cd21457">
    <property type="entry name" value="DLC-like_TDA2"/>
    <property type="match status" value="1"/>
</dbReference>
<evidence type="ECO:0000256" key="3">
    <source>
        <dbReference type="ARBA" id="ARBA00019193"/>
    </source>
</evidence>
<protein>
    <recommendedName>
        <fullName evidence="3">Topoisomerase I damage affected protein 2</fullName>
    </recommendedName>
</protein>
<evidence type="ECO:0000256" key="4">
    <source>
        <dbReference type="ARBA" id="ARBA00023273"/>
    </source>
</evidence>
<comment type="similarity">
    <text evidence="2">Belongs to the TDA2 family.</text>
</comment>
<dbReference type="Proteomes" id="UP000236544">
    <property type="component" value="Unassembled WGS sequence"/>
</dbReference>
<dbReference type="EMBL" id="LN890527">
    <property type="protein sequence ID" value="CUS23286.1"/>
    <property type="molecule type" value="Genomic_DNA"/>
</dbReference>
<organism evidence="5 6">
    <name type="scientific">Lachancea quebecensis</name>
    <dbReference type="NCBI Taxonomy" id="1654605"/>
    <lineage>
        <taxon>Eukaryota</taxon>
        <taxon>Fungi</taxon>
        <taxon>Dikarya</taxon>
        <taxon>Ascomycota</taxon>
        <taxon>Saccharomycotina</taxon>
        <taxon>Saccharomycetes</taxon>
        <taxon>Saccharomycetales</taxon>
        <taxon>Saccharomycetaceae</taxon>
        <taxon>Lachancea</taxon>
    </lineage>
</organism>
<sequence length="114" mass="12008">MPALEVNSVPSSAEFPAAPEKLASIIEASVKDAASDDLGACTESILVELNKASSAHKFVVSLTKVAFPDSEDFDLSIDSNIGGSWNKVKDGAYSYSVETETGARILATVVWISK</sequence>
<evidence type="ECO:0000256" key="2">
    <source>
        <dbReference type="ARBA" id="ARBA00010778"/>
    </source>
</evidence>
<gene>
    <name evidence="5" type="ORF">LAQU0_S09e01376g</name>
</gene>
<keyword evidence="4" id="KW-0966">Cell projection</keyword>
<name>A0A0P1KVM6_9SACH</name>
<keyword evidence="6" id="KW-1185">Reference proteome</keyword>
<dbReference type="InterPro" id="IPR038586">
    <property type="entry name" value="Tctex-1-like_sf"/>
</dbReference>
<dbReference type="AlphaFoldDB" id="A0A0P1KVM6"/>
<dbReference type="OrthoDB" id="4034663at2759"/>
<proteinExistence type="inferred from homology"/>
<reference evidence="6" key="1">
    <citation type="submission" date="2015-10" db="EMBL/GenBank/DDBJ databases">
        <authorList>
            <person name="Devillers H."/>
        </authorList>
    </citation>
    <scope>NUCLEOTIDE SEQUENCE [LARGE SCALE GENOMIC DNA]</scope>
</reference>
<comment type="subcellular location">
    <subcellularLocation>
        <location evidence="1">Cell projection</location>
    </subcellularLocation>
</comment>
<evidence type="ECO:0000313" key="5">
    <source>
        <dbReference type="EMBL" id="CUS23286.1"/>
    </source>
</evidence>